<protein>
    <recommendedName>
        <fullName evidence="4">TerB-C domain-containing protein</fullName>
    </recommendedName>
</protein>
<dbReference type="OrthoDB" id="2058466at2"/>
<name>A0A1G6A0P5_EUBOX</name>
<evidence type="ECO:0008006" key="4">
    <source>
        <dbReference type="Google" id="ProtNLM"/>
    </source>
</evidence>
<reference evidence="2 3" key="1">
    <citation type="submission" date="2016-10" db="EMBL/GenBank/DDBJ databases">
        <authorList>
            <person name="de Groot N.N."/>
        </authorList>
    </citation>
    <scope>NUCLEOTIDE SEQUENCE [LARGE SCALE GENOMIC DNA]</scope>
    <source>
        <strain evidence="2 3">DSM 3217</strain>
    </source>
</reference>
<evidence type="ECO:0000313" key="2">
    <source>
        <dbReference type="EMBL" id="SDB02012.1"/>
    </source>
</evidence>
<dbReference type="AlphaFoldDB" id="A0A1G6A0P5"/>
<sequence length="541" mass="62518">MNDELVLIRRMMNSMEDIINATPGERFTITDGDTLVILQRRMEASDLKNALGEYNQVFMKNEGAEIDDIAKSAVAMVKVRTLVEAETENFNARLTRQLIKEYKAQISRVINIIKLSKINAMSAADYEKEAIEITAAKNEAFLDRFEKEIVDLEKQIERMPQVEEEEKPEKKEVKNVAKPEVKRTSLVDHMKSVVEKKKNQKDIGEELRMVEAKSSKTKCVEIPFYDKTLYFNECHPCKDMPEYSLMKRKNDIFFGLTRNISAKSYNNSDHSLLELTKATEDFCQYMTEDLLSGEYCLLPYREIDKASLAMYFDFVSVCFGEYIGKTLSIQEYLKFKEYYNRILMEMFHLEAGFKAKYYQALMLADRYMDYMSGYDLEIPDDREQIVENLIDKNGHRYIRDLDLIRENHVISMDSIDDIHNLIIEINGFIKEEEPQVGTEDTWNETIDVPIKIQIVGEDGAIEDEATFTGTNLLSAVSGYMKQSAYIKKLGVIIDGKEEYLFIARNGLVPVALLNPEDEGEVLRGYEKSILRTMIHLTGEDK</sequence>
<proteinExistence type="predicted"/>
<feature type="coiled-coil region" evidence="1">
    <location>
        <begin position="135"/>
        <end position="162"/>
    </location>
</feature>
<dbReference type="RefSeq" id="WP_090170921.1">
    <property type="nucleotide sequence ID" value="NZ_FMXR01000004.1"/>
</dbReference>
<dbReference type="Proteomes" id="UP000199228">
    <property type="component" value="Unassembled WGS sequence"/>
</dbReference>
<evidence type="ECO:0000256" key="1">
    <source>
        <dbReference type="SAM" id="Coils"/>
    </source>
</evidence>
<keyword evidence="1" id="KW-0175">Coiled coil</keyword>
<keyword evidence="3" id="KW-1185">Reference proteome</keyword>
<accession>A0A1G6A0P5</accession>
<gene>
    <name evidence="2" type="ORF">SAMN02910417_00116</name>
</gene>
<dbReference type="STRING" id="1732.SAMN02910417_00116"/>
<evidence type="ECO:0000313" key="3">
    <source>
        <dbReference type="Proteomes" id="UP000199228"/>
    </source>
</evidence>
<organism evidence="2 3">
    <name type="scientific">Eubacterium oxidoreducens</name>
    <dbReference type="NCBI Taxonomy" id="1732"/>
    <lineage>
        <taxon>Bacteria</taxon>
        <taxon>Bacillati</taxon>
        <taxon>Bacillota</taxon>
        <taxon>Clostridia</taxon>
        <taxon>Eubacteriales</taxon>
        <taxon>Eubacteriaceae</taxon>
        <taxon>Eubacterium</taxon>
    </lineage>
</organism>
<dbReference type="EMBL" id="FMXR01000004">
    <property type="protein sequence ID" value="SDB02012.1"/>
    <property type="molecule type" value="Genomic_DNA"/>
</dbReference>